<comment type="caution">
    <text evidence="2">The sequence shown here is derived from an EMBL/GenBank/DDBJ whole genome shotgun (WGS) entry which is preliminary data.</text>
</comment>
<protein>
    <submittedName>
        <fullName evidence="2">Uncharacterized protein</fullName>
    </submittedName>
</protein>
<name>X7ZVV7_MYCXE</name>
<dbReference type="AlphaFoldDB" id="X7ZVV7"/>
<organism evidence="2">
    <name type="scientific">Mycobacterium xenopi 4042</name>
    <dbReference type="NCBI Taxonomy" id="1299334"/>
    <lineage>
        <taxon>Bacteria</taxon>
        <taxon>Bacillati</taxon>
        <taxon>Actinomycetota</taxon>
        <taxon>Actinomycetes</taxon>
        <taxon>Mycobacteriales</taxon>
        <taxon>Mycobacteriaceae</taxon>
        <taxon>Mycobacterium</taxon>
    </lineage>
</organism>
<keyword evidence="1" id="KW-0812">Transmembrane</keyword>
<reference evidence="2" key="1">
    <citation type="submission" date="2014-01" db="EMBL/GenBank/DDBJ databases">
        <authorList>
            <person name="Brown-Elliot B."/>
            <person name="Wallace R."/>
            <person name="Lenaerts A."/>
            <person name="Ordway D."/>
            <person name="DeGroote M.A."/>
            <person name="Parker T."/>
            <person name="Sizemore C."/>
            <person name="Tallon L.J."/>
            <person name="Sadzewicz L.K."/>
            <person name="Sengamalay N."/>
            <person name="Fraser C.M."/>
            <person name="Hine E."/>
            <person name="Shefchek K.A."/>
            <person name="Das S.P."/>
            <person name="Tettelin H."/>
        </authorList>
    </citation>
    <scope>NUCLEOTIDE SEQUENCE [LARGE SCALE GENOMIC DNA]</scope>
    <source>
        <strain evidence="2">4042</strain>
    </source>
</reference>
<feature type="transmembrane region" description="Helical" evidence="1">
    <location>
        <begin position="20"/>
        <end position="40"/>
    </location>
</feature>
<accession>X7ZVV7</accession>
<keyword evidence="1" id="KW-1133">Transmembrane helix</keyword>
<gene>
    <name evidence="2" type="ORF">I553_5805</name>
</gene>
<evidence type="ECO:0000256" key="1">
    <source>
        <dbReference type="SAM" id="Phobius"/>
    </source>
</evidence>
<keyword evidence="1" id="KW-0472">Membrane</keyword>
<proteinExistence type="predicted"/>
<evidence type="ECO:0000313" key="2">
    <source>
        <dbReference type="EMBL" id="EUA23747.1"/>
    </source>
</evidence>
<sequence length="42" mass="4378">MSSTPPVIGSQHAEKSAKTGFVVVGIPVMVPILPYILTAIDL</sequence>
<dbReference type="EMBL" id="JAOB01000069">
    <property type="protein sequence ID" value="EUA23747.1"/>
    <property type="molecule type" value="Genomic_DNA"/>
</dbReference>